<protein>
    <submittedName>
        <fullName evidence="1">Uncharacterized protein</fullName>
    </submittedName>
</protein>
<name>A0A139WL09_TRICA</name>
<sequence>MFHFSSGVQTNTRFSIISACFKFQVCTDTPSPLAKLNSVCDKTEGQNWTVLDCDEATDFFNRFLGPTADEVFLTGLQAIMEICNRFVTCDKPEVEKETNKLKETCSIETSECDTMTCPQFTVSSCMQTHDEEPCRDDNSYKKTKMCICCKCNKPLQEDYIEIQKTANTPKMCICCKCFKSELVKPRETVSRKTSCPNTDLKTKPCKCKPNKEPVPQKTTCSNTEFKKPCKCCKCAKQSKVKVCRCYDCHVPVVCKKEGYFDRLKSIVKCKCDACLKKRRSKSNTRLGFAKGDTCSNIDTRYYRDKSSYYYC</sequence>
<reference evidence="1 2" key="2">
    <citation type="journal article" date="2010" name="Nucleic Acids Res.">
        <title>BeetleBase in 2010: revisions to provide comprehensive genomic information for Tribolium castaneum.</title>
        <authorList>
            <person name="Kim H.S."/>
            <person name="Murphy T."/>
            <person name="Xia J."/>
            <person name="Caragea D."/>
            <person name="Park Y."/>
            <person name="Beeman R.W."/>
            <person name="Lorenzen M.D."/>
            <person name="Butcher S."/>
            <person name="Manak J.R."/>
            <person name="Brown S.J."/>
        </authorList>
    </citation>
    <scope>GENOME REANNOTATION</scope>
    <source>
        <strain evidence="1 2">Georgia GA2</strain>
    </source>
</reference>
<dbReference type="AlphaFoldDB" id="A0A139WL09"/>
<keyword evidence="2" id="KW-1185">Reference proteome</keyword>
<evidence type="ECO:0000313" key="1">
    <source>
        <dbReference type="EMBL" id="KYB28505.1"/>
    </source>
</evidence>
<evidence type="ECO:0000313" key="2">
    <source>
        <dbReference type="Proteomes" id="UP000007266"/>
    </source>
</evidence>
<proteinExistence type="predicted"/>
<organism evidence="1 2">
    <name type="scientific">Tribolium castaneum</name>
    <name type="common">Red flour beetle</name>
    <dbReference type="NCBI Taxonomy" id="7070"/>
    <lineage>
        <taxon>Eukaryota</taxon>
        <taxon>Metazoa</taxon>
        <taxon>Ecdysozoa</taxon>
        <taxon>Arthropoda</taxon>
        <taxon>Hexapoda</taxon>
        <taxon>Insecta</taxon>
        <taxon>Pterygota</taxon>
        <taxon>Neoptera</taxon>
        <taxon>Endopterygota</taxon>
        <taxon>Coleoptera</taxon>
        <taxon>Polyphaga</taxon>
        <taxon>Cucujiformia</taxon>
        <taxon>Tenebrionidae</taxon>
        <taxon>Tenebrionidae incertae sedis</taxon>
        <taxon>Tribolium</taxon>
    </lineage>
</organism>
<dbReference type="Proteomes" id="UP000007266">
    <property type="component" value="Linkage group 3"/>
</dbReference>
<dbReference type="EMBL" id="KQ971326">
    <property type="protein sequence ID" value="KYB28505.1"/>
    <property type="molecule type" value="Genomic_DNA"/>
</dbReference>
<reference evidence="1 2" key="1">
    <citation type="journal article" date="2008" name="Nature">
        <title>The genome of the model beetle and pest Tribolium castaneum.</title>
        <authorList>
            <consortium name="Tribolium Genome Sequencing Consortium"/>
            <person name="Richards S."/>
            <person name="Gibbs R.A."/>
            <person name="Weinstock G.M."/>
            <person name="Brown S.J."/>
            <person name="Denell R."/>
            <person name="Beeman R.W."/>
            <person name="Gibbs R."/>
            <person name="Beeman R.W."/>
            <person name="Brown S.J."/>
            <person name="Bucher G."/>
            <person name="Friedrich M."/>
            <person name="Grimmelikhuijzen C.J."/>
            <person name="Klingler M."/>
            <person name="Lorenzen M."/>
            <person name="Richards S."/>
            <person name="Roth S."/>
            <person name="Schroder R."/>
            <person name="Tautz D."/>
            <person name="Zdobnov E.M."/>
            <person name="Muzny D."/>
            <person name="Gibbs R.A."/>
            <person name="Weinstock G.M."/>
            <person name="Attaway T."/>
            <person name="Bell S."/>
            <person name="Buhay C.J."/>
            <person name="Chandrabose M.N."/>
            <person name="Chavez D."/>
            <person name="Clerk-Blankenburg K.P."/>
            <person name="Cree A."/>
            <person name="Dao M."/>
            <person name="Davis C."/>
            <person name="Chacko J."/>
            <person name="Dinh H."/>
            <person name="Dugan-Rocha S."/>
            <person name="Fowler G."/>
            <person name="Garner T.T."/>
            <person name="Garnes J."/>
            <person name="Gnirke A."/>
            <person name="Hawes A."/>
            <person name="Hernandez J."/>
            <person name="Hines S."/>
            <person name="Holder M."/>
            <person name="Hume J."/>
            <person name="Jhangiani S.N."/>
            <person name="Joshi V."/>
            <person name="Khan Z.M."/>
            <person name="Jackson L."/>
            <person name="Kovar C."/>
            <person name="Kowis A."/>
            <person name="Lee S."/>
            <person name="Lewis L.R."/>
            <person name="Margolis J."/>
            <person name="Morgan M."/>
            <person name="Nazareth L.V."/>
            <person name="Nguyen N."/>
            <person name="Okwuonu G."/>
            <person name="Parker D."/>
            <person name="Richards S."/>
            <person name="Ruiz S.J."/>
            <person name="Santibanez J."/>
            <person name="Savard J."/>
            <person name="Scherer S.E."/>
            <person name="Schneider B."/>
            <person name="Sodergren E."/>
            <person name="Tautz D."/>
            <person name="Vattahil S."/>
            <person name="Villasana D."/>
            <person name="White C.S."/>
            <person name="Wright R."/>
            <person name="Park Y."/>
            <person name="Beeman R.W."/>
            <person name="Lord J."/>
            <person name="Oppert B."/>
            <person name="Lorenzen M."/>
            <person name="Brown S."/>
            <person name="Wang L."/>
            <person name="Savard J."/>
            <person name="Tautz D."/>
            <person name="Richards S."/>
            <person name="Weinstock G."/>
            <person name="Gibbs R.A."/>
            <person name="Liu Y."/>
            <person name="Worley K."/>
            <person name="Weinstock G."/>
            <person name="Elsik C.G."/>
            <person name="Reese J.T."/>
            <person name="Elhaik E."/>
            <person name="Landan G."/>
            <person name="Graur D."/>
            <person name="Arensburger P."/>
            <person name="Atkinson P."/>
            <person name="Beeman R.W."/>
            <person name="Beidler J."/>
            <person name="Brown S.J."/>
            <person name="Demuth J.P."/>
            <person name="Drury D.W."/>
            <person name="Du Y.Z."/>
            <person name="Fujiwara H."/>
            <person name="Lorenzen M."/>
            <person name="Maselli V."/>
            <person name="Osanai M."/>
            <person name="Park Y."/>
            <person name="Robertson H.M."/>
            <person name="Tu Z."/>
            <person name="Wang J.J."/>
            <person name="Wang S."/>
            <person name="Richards S."/>
            <person name="Song H."/>
            <person name="Zhang L."/>
            <person name="Sodergren E."/>
            <person name="Werner D."/>
            <person name="Stanke M."/>
            <person name="Morgenstern B."/>
            <person name="Solovyev V."/>
            <person name="Kosarev P."/>
            <person name="Brown G."/>
            <person name="Chen H.C."/>
            <person name="Ermolaeva O."/>
            <person name="Hlavina W."/>
            <person name="Kapustin Y."/>
            <person name="Kiryutin B."/>
            <person name="Kitts P."/>
            <person name="Maglott D."/>
            <person name="Pruitt K."/>
            <person name="Sapojnikov V."/>
            <person name="Souvorov A."/>
            <person name="Mackey A.J."/>
            <person name="Waterhouse R.M."/>
            <person name="Wyder S."/>
            <person name="Zdobnov E.M."/>
            <person name="Zdobnov E.M."/>
            <person name="Wyder S."/>
            <person name="Kriventseva E.V."/>
            <person name="Kadowaki T."/>
            <person name="Bork P."/>
            <person name="Aranda M."/>
            <person name="Bao R."/>
            <person name="Beermann A."/>
            <person name="Berns N."/>
            <person name="Bolognesi R."/>
            <person name="Bonneton F."/>
            <person name="Bopp D."/>
            <person name="Brown S.J."/>
            <person name="Bucher G."/>
            <person name="Butts T."/>
            <person name="Chaumot A."/>
            <person name="Denell R.E."/>
            <person name="Ferrier D.E."/>
            <person name="Friedrich M."/>
            <person name="Gordon C.M."/>
            <person name="Jindra M."/>
            <person name="Klingler M."/>
            <person name="Lan Q."/>
            <person name="Lattorff H.M."/>
            <person name="Laudet V."/>
            <person name="von Levetsow C."/>
            <person name="Liu Z."/>
            <person name="Lutz R."/>
            <person name="Lynch J.A."/>
            <person name="da Fonseca R.N."/>
            <person name="Posnien N."/>
            <person name="Reuter R."/>
            <person name="Roth S."/>
            <person name="Savard J."/>
            <person name="Schinko J.B."/>
            <person name="Schmitt C."/>
            <person name="Schoppmeier M."/>
            <person name="Schroder R."/>
            <person name="Shippy T.D."/>
            <person name="Simonnet F."/>
            <person name="Marques-Souza H."/>
            <person name="Tautz D."/>
            <person name="Tomoyasu Y."/>
            <person name="Trauner J."/>
            <person name="Van der Zee M."/>
            <person name="Vervoort M."/>
            <person name="Wittkopp N."/>
            <person name="Wimmer E.A."/>
            <person name="Yang X."/>
            <person name="Jones A.K."/>
            <person name="Sattelle D.B."/>
            <person name="Ebert P.R."/>
            <person name="Nelson D."/>
            <person name="Scott J.G."/>
            <person name="Beeman R.W."/>
            <person name="Muthukrishnan S."/>
            <person name="Kramer K.J."/>
            <person name="Arakane Y."/>
            <person name="Beeman R.W."/>
            <person name="Zhu Q."/>
            <person name="Hogenkamp D."/>
            <person name="Dixit R."/>
            <person name="Oppert B."/>
            <person name="Jiang H."/>
            <person name="Zou Z."/>
            <person name="Marshall J."/>
            <person name="Elpidina E."/>
            <person name="Vinokurov K."/>
            <person name="Oppert C."/>
            <person name="Zou Z."/>
            <person name="Evans J."/>
            <person name="Lu Z."/>
            <person name="Zhao P."/>
            <person name="Sumathipala N."/>
            <person name="Altincicek B."/>
            <person name="Vilcinskas A."/>
            <person name="Williams M."/>
            <person name="Hultmark D."/>
            <person name="Hetru C."/>
            <person name="Jiang H."/>
            <person name="Grimmelikhuijzen C.J."/>
            <person name="Hauser F."/>
            <person name="Cazzamali G."/>
            <person name="Williamson M."/>
            <person name="Park Y."/>
            <person name="Li B."/>
            <person name="Tanaka Y."/>
            <person name="Predel R."/>
            <person name="Neupert S."/>
            <person name="Schachtner J."/>
            <person name="Verleyen P."/>
            <person name="Raible F."/>
            <person name="Bork P."/>
            <person name="Friedrich M."/>
            <person name="Walden K.K."/>
            <person name="Robertson H.M."/>
            <person name="Angeli S."/>
            <person name="Foret S."/>
            <person name="Bucher G."/>
            <person name="Schuetz S."/>
            <person name="Maleszka R."/>
            <person name="Wimmer E.A."/>
            <person name="Beeman R.W."/>
            <person name="Lorenzen M."/>
            <person name="Tomoyasu Y."/>
            <person name="Miller S.C."/>
            <person name="Grossmann D."/>
            <person name="Bucher G."/>
        </authorList>
    </citation>
    <scope>NUCLEOTIDE SEQUENCE [LARGE SCALE GENOMIC DNA]</scope>
    <source>
        <strain evidence="1 2">Georgia GA2</strain>
    </source>
</reference>
<gene>
    <name evidence="1" type="primary">AUGUSTUS-3.0.2_31708</name>
    <name evidence="1" type="ORF">TcasGA2_TC031708</name>
</gene>
<accession>A0A139WL09</accession>
<dbReference type="InParanoid" id="A0A139WL09"/>